<reference evidence="9 10" key="1">
    <citation type="submission" date="2015-11" db="EMBL/GenBank/DDBJ databases">
        <title>Expanding the genomic diversity of Burkholderia species for the development of highly accurate diagnostics.</title>
        <authorList>
            <person name="Sahl J."/>
            <person name="Keim P."/>
            <person name="Wagner D."/>
        </authorList>
    </citation>
    <scope>NUCLEOTIDE SEQUENCE [LARGE SCALE GENOMIC DNA]</scope>
    <source>
        <strain evidence="9 10">MSMB793WGS</strain>
    </source>
</reference>
<feature type="transmembrane region" description="Helical" evidence="7">
    <location>
        <begin position="203"/>
        <end position="223"/>
    </location>
</feature>
<feature type="transmembrane region" description="Helical" evidence="7">
    <location>
        <begin position="305"/>
        <end position="325"/>
    </location>
</feature>
<keyword evidence="4 7" id="KW-0812">Transmembrane</keyword>
<dbReference type="Gene3D" id="1.20.1720.10">
    <property type="entry name" value="Multidrug resistance protein D"/>
    <property type="match status" value="1"/>
</dbReference>
<dbReference type="AlphaFoldDB" id="A0A108EAT3"/>
<evidence type="ECO:0000256" key="6">
    <source>
        <dbReference type="ARBA" id="ARBA00023136"/>
    </source>
</evidence>
<dbReference type="PRINTS" id="PR01036">
    <property type="entry name" value="TCRTETB"/>
</dbReference>
<feature type="transmembrane region" description="Helical" evidence="7">
    <location>
        <begin position="170"/>
        <end position="191"/>
    </location>
</feature>
<evidence type="ECO:0000256" key="5">
    <source>
        <dbReference type="ARBA" id="ARBA00022989"/>
    </source>
</evidence>
<proteinExistence type="predicted"/>
<dbReference type="Gene3D" id="1.20.1250.20">
    <property type="entry name" value="MFS general substrate transporter like domains"/>
    <property type="match status" value="1"/>
</dbReference>
<feature type="transmembrane region" description="Helical" evidence="7">
    <location>
        <begin position="58"/>
        <end position="75"/>
    </location>
</feature>
<dbReference type="PANTHER" id="PTHR42718:SF46">
    <property type="entry name" value="BLR6921 PROTEIN"/>
    <property type="match status" value="1"/>
</dbReference>
<name>A0A108EAT3_9BURK</name>
<keyword evidence="6 7" id="KW-0472">Membrane</keyword>
<dbReference type="GO" id="GO:0022857">
    <property type="term" value="F:transmembrane transporter activity"/>
    <property type="evidence" value="ECO:0007669"/>
    <property type="project" value="InterPro"/>
</dbReference>
<dbReference type="CDD" id="cd17321">
    <property type="entry name" value="MFS_MMR_MDR_like"/>
    <property type="match status" value="1"/>
</dbReference>
<evidence type="ECO:0000256" key="3">
    <source>
        <dbReference type="ARBA" id="ARBA00022475"/>
    </source>
</evidence>
<feature type="transmembrane region" description="Helical" evidence="7">
    <location>
        <begin position="267"/>
        <end position="293"/>
    </location>
</feature>
<comment type="caution">
    <text evidence="9">The sequence shown here is derived from an EMBL/GenBank/DDBJ whole genome shotgun (WGS) entry which is preliminary data.</text>
</comment>
<dbReference type="PANTHER" id="PTHR42718">
    <property type="entry name" value="MAJOR FACILITATOR SUPERFAMILY MULTIDRUG TRANSPORTER MFSC"/>
    <property type="match status" value="1"/>
</dbReference>
<evidence type="ECO:0000313" key="10">
    <source>
        <dbReference type="Proteomes" id="UP000068016"/>
    </source>
</evidence>
<protein>
    <submittedName>
        <fullName evidence="9">Multidrug MFS transporter</fullName>
    </submittedName>
</protein>
<dbReference type="SUPFAM" id="SSF103473">
    <property type="entry name" value="MFS general substrate transporter"/>
    <property type="match status" value="1"/>
</dbReference>
<dbReference type="InterPro" id="IPR020846">
    <property type="entry name" value="MFS_dom"/>
</dbReference>
<accession>A0A108EAT3</accession>
<evidence type="ECO:0000313" key="9">
    <source>
        <dbReference type="EMBL" id="KWN07837.1"/>
    </source>
</evidence>
<evidence type="ECO:0000256" key="2">
    <source>
        <dbReference type="ARBA" id="ARBA00022448"/>
    </source>
</evidence>
<sequence>MNSTSPAFSFAQRFRALACVSLGVVLAVLDSAIANVALPTISRDLHVSESASVWVINAYQFAVAVSILPVAALGDRIGYRQAFLAGLTIFTVASLGCALSGSLTTLTLFRLVQGIGAAGMMSVTGALLKQIYPPQQLGRGIAVNAMIVALSSALGPSIAAAVLSLASWQWLFMINVPIGSVAIVGSLSNLPFDRPKSNGRYDYPGAVANAGVLGLLMLCVDGLSNGQPLGYAALAAVGSGVLGYFFVKRQLTQAVPLLPVDLLRIPLFRLSICTSVLSYTAQILAFIAMPFLLQNTFGYSAAQTGAYMTPWPIVIVVVAPLAGLLTDRHPAAILSTIGLALLSVGLALLVAMDVHASHLDLIWRMALCGAGFALFQSPNNRSIMLSAPDHRSGAASGMLSFARQIGQMIGACIATLLFDFLPQRGAAAALELATACAGIAALVSIARVATGRDAAPHVPR</sequence>
<evidence type="ECO:0000259" key="8">
    <source>
        <dbReference type="PROSITE" id="PS50850"/>
    </source>
</evidence>
<keyword evidence="2" id="KW-0813">Transport</keyword>
<dbReference type="Proteomes" id="UP000068016">
    <property type="component" value="Unassembled WGS sequence"/>
</dbReference>
<feature type="transmembrane region" description="Helical" evidence="7">
    <location>
        <begin position="82"/>
        <end position="102"/>
    </location>
</feature>
<feature type="transmembrane region" description="Helical" evidence="7">
    <location>
        <begin position="427"/>
        <end position="450"/>
    </location>
</feature>
<feature type="transmembrane region" description="Helical" evidence="7">
    <location>
        <begin position="140"/>
        <end position="164"/>
    </location>
</feature>
<feature type="domain" description="Major facilitator superfamily (MFS) profile" evidence="8">
    <location>
        <begin position="16"/>
        <end position="452"/>
    </location>
</feature>
<evidence type="ECO:0000256" key="4">
    <source>
        <dbReference type="ARBA" id="ARBA00022692"/>
    </source>
</evidence>
<comment type="subcellular location">
    <subcellularLocation>
        <location evidence="1">Cell membrane</location>
        <topology evidence="1">Multi-pass membrane protein</topology>
    </subcellularLocation>
</comment>
<organism evidence="9 10">
    <name type="scientific">Burkholderia territorii</name>
    <dbReference type="NCBI Taxonomy" id="1503055"/>
    <lineage>
        <taxon>Bacteria</taxon>
        <taxon>Pseudomonadati</taxon>
        <taxon>Pseudomonadota</taxon>
        <taxon>Betaproteobacteria</taxon>
        <taxon>Burkholderiales</taxon>
        <taxon>Burkholderiaceae</taxon>
        <taxon>Burkholderia</taxon>
        <taxon>Burkholderia cepacia complex</taxon>
    </lineage>
</organism>
<dbReference type="Pfam" id="PF07690">
    <property type="entry name" value="MFS_1"/>
    <property type="match status" value="1"/>
</dbReference>
<dbReference type="EMBL" id="LPLZ01000069">
    <property type="protein sequence ID" value="KWN07837.1"/>
    <property type="molecule type" value="Genomic_DNA"/>
</dbReference>
<evidence type="ECO:0000256" key="1">
    <source>
        <dbReference type="ARBA" id="ARBA00004651"/>
    </source>
</evidence>
<keyword evidence="5 7" id="KW-1133">Transmembrane helix</keyword>
<dbReference type="InterPro" id="IPR011701">
    <property type="entry name" value="MFS"/>
</dbReference>
<feature type="transmembrane region" description="Helical" evidence="7">
    <location>
        <begin position="108"/>
        <end position="128"/>
    </location>
</feature>
<feature type="transmembrane region" description="Helical" evidence="7">
    <location>
        <begin position="229"/>
        <end position="247"/>
    </location>
</feature>
<keyword evidence="3" id="KW-1003">Cell membrane</keyword>
<evidence type="ECO:0000256" key="7">
    <source>
        <dbReference type="SAM" id="Phobius"/>
    </source>
</evidence>
<dbReference type="RefSeq" id="WP_060348260.1">
    <property type="nucleotide sequence ID" value="NZ_LPLZ01000069.1"/>
</dbReference>
<gene>
    <name evidence="9" type="ORF">WT83_25005</name>
</gene>
<dbReference type="PROSITE" id="PS50850">
    <property type="entry name" value="MFS"/>
    <property type="match status" value="1"/>
</dbReference>
<feature type="transmembrane region" description="Helical" evidence="7">
    <location>
        <begin position="332"/>
        <end position="355"/>
    </location>
</feature>
<dbReference type="InterPro" id="IPR036259">
    <property type="entry name" value="MFS_trans_sf"/>
</dbReference>
<dbReference type="GO" id="GO:0005886">
    <property type="term" value="C:plasma membrane"/>
    <property type="evidence" value="ECO:0007669"/>
    <property type="project" value="UniProtKB-SubCell"/>
</dbReference>